<name>X1NEK7_9ZZZZ</name>
<dbReference type="EMBL" id="BARV01023894">
    <property type="protein sequence ID" value="GAI42023.1"/>
    <property type="molecule type" value="Genomic_DNA"/>
</dbReference>
<comment type="caution">
    <text evidence="1">The sequence shown here is derived from an EMBL/GenBank/DDBJ whole genome shotgun (WGS) entry which is preliminary data.</text>
</comment>
<accession>X1NEK7</accession>
<reference evidence="1" key="1">
    <citation type="journal article" date="2014" name="Front. Microbiol.">
        <title>High frequency of phylogenetically diverse reductive dehalogenase-homologous genes in deep subseafloor sedimentary metagenomes.</title>
        <authorList>
            <person name="Kawai M."/>
            <person name="Futagami T."/>
            <person name="Toyoda A."/>
            <person name="Takaki Y."/>
            <person name="Nishi S."/>
            <person name="Hori S."/>
            <person name="Arai W."/>
            <person name="Tsubouchi T."/>
            <person name="Morono Y."/>
            <person name="Uchiyama I."/>
            <person name="Ito T."/>
            <person name="Fujiyama A."/>
            <person name="Inagaki F."/>
            <person name="Takami H."/>
        </authorList>
    </citation>
    <scope>NUCLEOTIDE SEQUENCE</scope>
    <source>
        <strain evidence="1">Expedition CK06-06</strain>
    </source>
</reference>
<proteinExistence type="predicted"/>
<gene>
    <name evidence="1" type="ORF">S06H3_39119</name>
</gene>
<protein>
    <submittedName>
        <fullName evidence="1">Uncharacterized protein</fullName>
    </submittedName>
</protein>
<dbReference type="AlphaFoldDB" id="X1NEK7"/>
<organism evidence="1">
    <name type="scientific">marine sediment metagenome</name>
    <dbReference type="NCBI Taxonomy" id="412755"/>
    <lineage>
        <taxon>unclassified sequences</taxon>
        <taxon>metagenomes</taxon>
        <taxon>ecological metagenomes</taxon>
    </lineage>
</organism>
<evidence type="ECO:0000313" key="1">
    <source>
        <dbReference type="EMBL" id="GAI42023.1"/>
    </source>
</evidence>
<sequence>MTGLNDKHIASLGRGLHKNWDVEYVLSKKPLYIMMYSKPKMDEAGIHFVWGGAEELYYHPLFQKNYSLHKEWIHPLKDVGYYLFKREEIWSD</sequence>